<evidence type="ECO:0000256" key="6">
    <source>
        <dbReference type="SAM" id="SignalP"/>
    </source>
</evidence>
<keyword evidence="3" id="KW-0713">Self-incompatibility</keyword>
<protein>
    <submittedName>
        <fullName evidence="7">(rape) hypothetical protein</fullName>
    </submittedName>
</protein>
<sequence length="136" mass="15415">MKNFILFVSVTVAAMYIGLGEALPLVCNSRMVEVQNKIAPGQTLIYHCSYPSMRRGVVKFNEKQQYEARAGKARSWICVMFKQGPQTDRYSVLFRIDFSKPPCNKGLLSSIAKNDGVYFEDDGKPSKFNVKWGKHP</sequence>
<dbReference type="GO" id="GO:0005576">
    <property type="term" value="C:extracellular region"/>
    <property type="evidence" value="ECO:0007669"/>
    <property type="project" value="UniProtKB-SubCell"/>
</dbReference>
<evidence type="ECO:0000256" key="5">
    <source>
        <dbReference type="ARBA" id="ARBA00022729"/>
    </source>
</evidence>
<reference evidence="7" key="1">
    <citation type="submission" date="2021-01" db="EMBL/GenBank/DDBJ databases">
        <authorList>
            <consortium name="Genoscope - CEA"/>
            <person name="William W."/>
        </authorList>
    </citation>
    <scope>NUCLEOTIDE SEQUENCE</scope>
</reference>
<dbReference type="AlphaFoldDB" id="A0A816X982"/>
<dbReference type="Pfam" id="PF05938">
    <property type="entry name" value="Self-incomp_S1"/>
    <property type="match status" value="1"/>
</dbReference>
<keyword evidence="4" id="KW-0964">Secreted</keyword>
<comment type="similarity">
    <text evidence="2">Belongs to the plant self-incompatibility (S1) protein family.</text>
</comment>
<dbReference type="EMBL" id="HG994356">
    <property type="protein sequence ID" value="CAF2144063.1"/>
    <property type="molecule type" value="Genomic_DNA"/>
</dbReference>
<feature type="chain" id="PRO_5032267679" evidence="6">
    <location>
        <begin position="23"/>
        <end position="136"/>
    </location>
</feature>
<evidence type="ECO:0000256" key="3">
    <source>
        <dbReference type="ARBA" id="ARBA00022471"/>
    </source>
</evidence>
<feature type="signal peptide" evidence="6">
    <location>
        <begin position="1"/>
        <end position="22"/>
    </location>
</feature>
<evidence type="ECO:0000256" key="1">
    <source>
        <dbReference type="ARBA" id="ARBA00004613"/>
    </source>
</evidence>
<proteinExistence type="inferred from homology"/>
<gene>
    <name evidence="7" type="ORF">DARMORV10_A02P37390.1</name>
</gene>
<dbReference type="InterPro" id="IPR010264">
    <property type="entry name" value="Self-incomp_S1"/>
</dbReference>
<comment type="subcellular location">
    <subcellularLocation>
        <location evidence="1">Secreted</location>
    </subcellularLocation>
</comment>
<evidence type="ECO:0000256" key="4">
    <source>
        <dbReference type="ARBA" id="ARBA00022525"/>
    </source>
</evidence>
<accession>A0A816X982</accession>
<evidence type="ECO:0000256" key="2">
    <source>
        <dbReference type="ARBA" id="ARBA00005581"/>
    </source>
</evidence>
<evidence type="ECO:0000313" key="7">
    <source>
        <dbReference type="EMBL" id="CAF2144063.1"/>
    </source>
</evidence>
<dbReference type="GO" id="GO:0060320">
    <property type="term" value="P:rejection of self pollen"/>
    <property type="evidence" value="ECO:0007669"/>
    <property type="project" value="UniProtKB-KW"/>
</dbReference>
<keyword evidence="5 6" id="KW-0732">Signal</keyword>
<name>A0A816X982_BRANA</name>
<organism evidence="7">
    <name type="scientific">Brassica napus</name>
    <name type="common">Rape</name>
    <dbReference type="NCBI Taxonomy" id="3708"/>
    <lineage>
        <taxon>Eukaryota</taxon>
        <taxon>Viridiplantae</taxon>
        <taxon>Streptophyta</taxon>
        <taxon>Embryophyta</taxon>
        <taxon>Tracheophyta</taxon>
        <taxon>Spermatophyta</taxon>
        <taxon>Magnoliopsida</taxon>
        <taxon>eudicotyledons</taxon>
        <taxon>Gunneridae</taxon>
        <taxon>Pentapetalae</taxon>
        <taxon>rosids</taxon>
        <taxon>malvids</taxon>
        <taxon>Brassicales</taxon>
        <taxon>Brassicaceae</taxon>
        <taxon>Brassiceae</taxon>
        <taxon>Brassica</taxon>
    </lineage>
</organism>
<dbReference type="Proteomes" id="UP001295469">
    <property type="component" value="Chromosome A02"/>
</dbReference>